<dbReference type="OrthoDB" id="8085699at2"/>
<protein>
    <submittedName>
        <fullName evidence="2">Uncharacterized protein</fullName>
    </submittedName>
</protein>
<reference evidence="2 3" key="1">
    <citation type="submission" date="2017-03" db="EMBL/GenBank/DDBJ databases">
        <title>Genome analysis of Rhizobial strains effectives or ineffectives for nitrogen fixation isolated from bean seeds.</title>
        <authorList>
            <person name="Peralta H."/>
            <person name="Aguilar-Vera A."/>
            <person name="Mora Y."/>
            <person name="Vargas-Lagunas C."/>
            <person name="Girard L."/>
            <person name="Mora J."/>
        </authorList>
    </citation>
    <scope>NUCLEOTIDE SEQUENCE [LARGE SCALE GENOMIC DNA]</scope>
    <source>
        <strain evidence="2 3">CCGM3</strain>
    </source>
</reference>
<dbReference type="AlphaFoldDB" id="A0A370KHC5"/>
<feature type="region of interest" description="Disordered" evidence="1">
    <location>
        <begin position="1"/>
        <end position="59"/>
    </location>
</feature>
<comment type="caution">
    <text evidence="2">The sequence shown here is derived from an EMBL/GenBank/DDBJ whole genome shotgun (WGS) entry which is preliminary data.</text>
</comment>
<dbReference type="RefSeq" id="WP_016558339.1">
    <property type="nucleotide sequence ID" value="NZ_KZ857266.1"/>
</dbReference>
<evidence type="ECO:0000256" key="1">
    <source>
        <dbReference type="SAM" id="MobiDB-lite"/>
    </source>
</evidence>
<gene>
    <name evidence="2" type="ORF">B5K06_26650</name>
</gene>
<feature type="compositionally biased region" description="Basic and acidic residues" evidence="1">
    <location>
        <begin position="50"/>
        <end position="59"/>
    </location>
</feature>
<sequence length="132" mass="14876">MSKDARDIGQFSLAPRRKPDSGETFVGAKASAELADNTALPAPGSTGDARLPRLPEEERRRRAAKLVSEQQDARRRLKNLKRTKDRAIRFYVNVPLEQAVKERLTRAAHENDVKMTVIMQAAIDIYLQDNGY</sequence>
<dbReference type="EMBL" id="NAAC01000037">
    <property type="protein sequence ID" value="RDJ04614.1"/>
    <property type="molecule type" value="Genomic_DNA"/>
</dbReference>
<dbReference type="Proteomes" id="UP000254939">
    <property type="component" value="Unassembled WGS sequence"/>
</dbReference>
<proteinExistence type="predicted"/>
<name>A0A370KHC5_9HYPH</name>
<organism evidence="2 3">
    <name type="scientific">Rhizobium grahamii</name>
    <dbReference type="NCBI Taxonomy" id="1120045"/>
    <lineage>
        <taxon>Bacteria</taxon>
        <taxon>Pseudomonadati</taxon>
        <taxon>Pseudomonadota</taxon>
        <taxon>Alphaproteobacteria</taxon>
        <taxon>Hyphomicrobiales</taxon>
        <taxon>Rhizobiaceae</taxon>
        <taxon>Rhizobium/Agrobacterium group</taxon>
        <taxon>Rhizobium</taxon>
    </lineage>
</organism>
<evidence type="ECO:0000313" key="2">
    <source>
        <dbReference type="EMBL" id="RDJ04614.1"/>
    </source>
</evidence>
<evidence type="ECO:0000313" key="3">
    <source>
        <dbReference type="Proteomes" id="UP000254939"/>
    </source>
</evidence>
<accession>A0A370KHC5</accession>